<dbReference type="CDD" id="cd06225">
    <property type="entry name" value="HAMP"/>
    <property type="match status" value="1"/>
</dbReference>
<dbReference type="InterPro" id="IPR003660">
    <property type="entry name" value="HAMP_dom"/>
</dbReference>
<dbReference type="AlphaFoldDB" id="A0A6I2L8V7"/>
<feature type="domain" description="HAMP" evidence="11">
    <location>
        <begin position="222"/>
        <end position="274"/>
    </location>
</feature>
<keyword evidence="6" id="KW-0547">Nucleotide-binding</keyword>
<evidence type="ECO:0000256" key="9">
    <source>
        <dbReference type="ARBA" id="ARBA00023012"/>
    </source>
</evidence>
<evidence type="ECO:0000259" key="11">
    <source>
        <dbReference type="PROSITE" id="PS50885"/>
    </source>
</evidence>
<evidence type="ECO:0000313" key="13">
    <source>
        <dbReference type="Proteomes" id="UP000433309"/>
    </source>
</evidence>
<dbReference type="GO" id="GO:0046983">
    <property type="term" value="F:protein dimerization activity"/>
    <property type="evidence" value="ECO:0007669"/>
    <property type="project" value="InterPro"/>
</dbReference>
<dbReference type="PROSITE" id="PS50885">
    <property type="entry name" value="HAMP"/>
    <property type="match status" value="1"/>
</dbReference>
<keyword evidence="4" id="KW-0597">Phosphoprotein</keyword>
<name>A0A6I2L8V7_9BURK</name>
<dbReference type="GO" id="GO:0005524">
    <property type="term" value="F:ATP binding"/>
    <property type="evidence" value="ECO:0007669"/>
    <property type="project" value="UniProtKB-KW"/>
</dbReference>
<keyword evidence="10" id="KW-1133">Transmembrane helix</keyword>
<dbReference type="InterPro" id="IPR011712">
    <property type="entry name" value="Sig_transdc_His_kin_sub3_dim/P"/>
</dbReference>
<keyword evidence="10" id="KW-0472">Membrane</keyword>
<proteinExistence type="predicted"/>
<evidence type="ECO:0000313" key="12">
    <source>
        <dbReference type="EMBL" id="MRW93264.1"/>
    </source>
</evidence>
<dbReference type="GO" id="GO:0016020">
    <property type="term" value="C:membrane"/>
    <property type="evidence" value="ECO:0007669"/>
    <property type="project" value="UniProtKB-SubCell"/>
</dbReference>
<dbReference type="SUPFAM" id="SSF55874">
    <property type="entry name" value="ATPase domain of HSP90 chaperone/DNA topoisomerase II/histidine kinase"/>
    <property type="match status" value="1"/>
</dbReference>
<evidence type="ECO:0000256" key="10">
    <source>
        <dbReference type="SAM" id="Phobius"/>
    </source>
</evidence>
<dbReference type="InterPro" id="IPR036890">
    <property type="entry name" value="HATPase_C_sf"/>
</dbReference>
<dbReference type="EMBL" id="WKJK01000015">
    <property type="protein sequence ID" value="MRW93264.1"/>
    <property type="molecule type" value="Genomic_DNA"/>
</dbReference>
<dbReference type="Gene3D" id="3.30.565.10">
    <property type="entry name" value="Histidine kinase-like ATPase, C-terminal domain"/>
    <property type="match status" value="1"/>
</dbReference>
<gene>
    <name evidence="12" type="ORF">GJ699_25070</name>
</gene>
<evidence type="ECO:0000256" key="8">
    <source>
        <dbReference type="ARBA" id="ARBA00022840"/>
    </source>
</evidence>
<protein>
    <recommendedName>
        <fullName evidence="3">histidine kinase</fullName>
        <ecNumber evidence="3">2.7.13.3</ecNumber>
    </recommendedName>
</protein>
<organism evidence="12 13">
    <name type="scientific">Duganella guangzhouensis</name>
    <dbReference type="NCBI Taxonomy" id="2666084"/>
    <lineage>
        <taxon>Bacteria</taxon>
        <taxon>Pseudomonadati</taxon>
        <taxon>Pseudomonadota</taxon>
        <taxon>Betaproteobacteria</taxon>
        <taxon>Burkholderiales</taxon>
        <taxon>Oxalobacteraceae</taxon>
        <taxon>Telluria group</taxon>
        <taxon>Duganella</taxon>
    </lineage>
</organism>
<keyword evidence="13" id="KW-1185">Reference proteome</keyword>
<keyword evidence="10" id="KW-0812">Transmembrane</keyword>
<comment type="catalytic activity">
    <reaction evidence="1">
        <text>ATP + protein L-histidine = ADP + protein N-phospho-L-histidine.</text>
        <dbReference type="EC" id="2.7.13.3"/>
    </reaction>
</comment>
<sequence>MSDLPHPRHRPWTDGALAALLQWRHSLFWTIAPAMFLTSCLTWLTLDSIATMSEDGRLRDALAPARLQPALRQALQTSAPLLTTLPQALCTDMLELLAERVLATPMADRTGDINSNGFVRAAQEGRLAVSLRAQDGGGCRFGPGPLNNPLQQQISAAANGIVELPDGWLSVTTVAAPNGMTLTAGVHILSPWAKITRPRLFGISLASFILCISLVVALVLLMLLIRRIERANRAADAWTHGHLEKRINDQGKDELSRLTQKFDLMADATVGLIKVKQALAAAEERNRLARDLHDTAKQRAFALNLQLTALREMHQGDASSARLADAALSLTYQLQQDLTGIVRRLAAPTIAESGFRTVLTEGVEALLAGSRITPSITLSSEFEAALSAAPEVSQQLFMIAMEAVANVLKHAQACTNCRLEGMQDGDLYTWRIADNGAGLANASSVTKGMGIANMKLRAASLPDGDFALLNGDDGGAVILVTFRMML</sequence>
<dbReference type="Gene3D" id="6.10.340.10">
    <property type="match status" value="1"/>
</dbReference>
<dbReference type="EC" id="2.7.13.3" evidence="3"/>
<keyword evidence="9" id="KW-0902">Two-component regulatory system</keyword>
<evidence type="ECO:0000256" key="2">
    <source>
        <dbReference type="ARBA" id="ARBA00004370"/>
    </source>
</evidence>
<dbReference type="GO" id="GO:0000155">
    <property type="term" value="F:phosphorelay sensor kinase activity"/>
    <property type="evidence" value="ECO:0007669"/>
    <property type="project" value="InterPro"/>
</dbReference>
<reference evidence="12 13" key="1">
    <citation type="submission" date="2019-11" db="EMBL/GenBank/DDBJ databases">
        <title>Novel species isolated from a subtropical stream in China.</title>
        <authorList>
            <person name="Lu H."/>
        </authorList>
    </citation>
    <scope>NUCLEOTIDE SEQUENCE [LARGE SCALE GENOMIC DNA]</scope>
    <source>
        <strain evidence="12 13">FT80W</strain>
    </source>
</reference>
<dbReference type="PANTHER" id="PTHR24421:SF10">
    <property type="entry name" value="NITRATE_NITRITE SENSOR PROTEIN NARQ"/>
    <property type="match status" value="1"/>
</dbReference>
<dbReference type="InterPro" id="IPR050482">
    <property type="entry name" value="Sensor_HK_TwoCompSys"/>
</dbReference>
<dbReference type="Gene3D" id="1.20.5.1930">
    <property type="match status" value="1"/>
</dbReference>
<dbReference type="SUPFAM" id="SSF158472">
    <property type="entry name" value="HAMP domain-like"/>
    <property type="match status" value="1"/>
</dbReference>
<dbReference type="SMART" id="SM00304">
    <property type="entry name" value="HAMP"/>
    <property type="match status" value="1"/>
</dbReference>
<dbReference type="Pfam" id="PF00672">
    <property type="entry name" value="HAMP"/>
    <property type="match status" value="1"/>
</dbReference>
<evidence type="ECO:0000256" key="3">
    <source>
        <dbReference type="ARBA" id="ARBA00012438"/>
    </source>
</evidence>
<keyword evidence="8" id="KW-0067">ATP-binding</keyword>
<dbReference type="PANTHER" id="PTHR24421">
    <property type="entry name" value="NITRATE/NITRITE SENSOR PROTEIN NARX-RELATED"/>
    <property type="match status" value="1"/>
</dbReference>
<evidence type="ECO:0000256" key="4">
    <source>
        <dbReference type="ARBA" id="ARBA00022553"/>
    </source>
</evidence>
<dbReference type="Proteomes" id="UP000433309">
    <property type="component" value="Unassembled WGS sequence"/>
</dbReference>
<accession>A0A6I2L8V7</accession>
<evidence type="ECO:0000256" key="7">
    <source>
        <dbReference type="ARBA" id="ARBA00022777"/>
    </source>
</evidence>
<comment type="subcellular location">
    <subcellularLocation>
        <location evidence="2">Membrane</location>
    </subcellularLocation>
</comment>
<keyword evidence="5" id="KW-0808">Transferase</keyword>
<evidence type="ECO:0000256" key="1">
    <source>
        <dbReference type="ARBA" id="ARBA00000085"/>
    </source>
</evidence>
<keyword evidence="7" id="KW-0418">Kinase</keyword>
<dbReference type="RefSeq" id="WP_154381481.1">
    <property type="nucleotide sequence ID" value="NZ_WKJK01000015.1"/>
</dbReference>
<comment type="caution">
    <text evidence="12">The sequence shown here is derived from an EMBL/GenBank/DDBJ whole genome shotgun (WGS) entry which is preliminary data.</text>
</comment>
<evidence type="ECO:0000256" key="5">
    <source>
        <dbReference type="ARBA" id="ARBA00022679"/>
    </source>
</evidence>
<feature type="transmembrane region" description="Helical" evidence="10">
    <location>
        <begin position="200"/>
        <end position="225"/>
    </location>
</feature>
<evidence type="ECO:0000256" key="6">
    <source>
        <dbReference type="ARBA" id="ARBA00022741"/>
    </source>
</evidence>
<dbReference type="Pfam" id="PF07730">
    <property type="entry name" value="HisKA_3"/>
    <property type="match status" value="1"/>
</dbReference>